<keyword evidence="3" id="KW-0547">Nucleotide-binding</keyword>
<name>A0ABQ4DHJ5_9CELL</name>
<reference evidence="5 6" key="1">
    <citation type="submission" date="2021-01" db="EMBL/GenBank/DDBJ databases">
        <title>Whole genome shotgun sequence of Cellulomonas phragmiteti NBRC 110785.</title>
        <authorList>
            <person name="Komaki H."/>
            <person name="Tamura T."/>
        </authorList>
    </citation>
    <scope>NUCLEOTIDE SEQUENCE [LARGE SCALE GENOMIC DNA]</scope>
    <source>
        <strain evidence="5 6">NBRC 110785</strain>
    </source>
</reference>
<accession>A0ABQ4DHJ5</accession>
<dbReference type="PANTHER" id="PTHR40392">
    <property type="entry name" value="2-PHOSPHO-L-LACTATE GUANYLYLTRANSFERASE"/>
    <property type="match status" value="1"/>
</dbReference>
<dbReference type="GO" id="GO:0016779">
    <property type="term" value="F:nucleotidyltransferase activity"/>
    <property type="evidence" value="ECO:0007669"/>
    <property type="project" value="UniProtKB-KW"/>
</dbReference>
<comment type="caution">
    <text evidence="5">The sequence shown here is derived from an EMBL/GenBank/DDBJ whole genome shotgun (WGS) entry which is preliminary data.</text>
</comment>
<evidence type="ECO:0000256" key="1">
    <source>
        <dbReference type="ARBA" id="ARBA00022679"/>
    </source>
</evidence>
<sequence length="226" mass="23057">MVPVKDARVGKSRLTGAFDDDARARLVRWMATATVKALLAADRVEAVVLVTPDPVLAAHPWGASVTVLDEPTGAAGGTSSSRRGLDAAVLAGAAHVRTAAPRAPVVVVLGDLPSLVAAEVDAVLTAASLRPRAHVPDAAGTGTTLLTATWPHELRPAFGPGSSARHAAAGHLRLDVPATSGARRDVDVPADVQKLAALLPGPLLDGPLLDGPLLPRPLLPGRLRSP</sequence>
<dbReference type="InterPro" id="IPR002835">
    <property type="entry name" value="CofC"/>
</dbReference>
<dbReference type="NCBIfam" id="TIGR03552">
    <property type="entry name" value="F420_cofC"/>
    <property type="match status" value="1"/>
</dbReference>
<dbReference type="SUPFAM" id="SSF53448">
    <property type="entry name" value="Nucleotide-diphospho-sugar transferases"/>
    <property type="match status" value="1"/>
</dbReference>
<proteinExistence type="predicted"/>
<gene>
    <name evidence="5" type="primary">cofC</name>
    <name evidence="5" type="ORF">Cph01nite_01530</name>
</gene>
<dbReference type="Gene3D" id="3.90.550.10">
    <property type="entry name" value="Spore Coat Polysaccharide Biosynthesis Protein SpsA, Chain A"/>
    <property type="match status" value="1"/>
</dbReference>
<protein>
    <submittedName>
        <fullName evidence="5">2-phospho-L-lactate guanylyltransferase</fullName>
    </submittedName>
</protein>
<evidence type="ECO:0000256" key="2">
    <source>
        <dbReference type="ARBA" id="ARBA00022695"/>
    </source>
</evidence>
<evidence type="ECO:0000313" key="6">
    <source>
        <dbReference type="Proteomes" id="UP000614741"/>
    </source>
</evidence>
<keyword evidence="4" id="KW-0342">GTP-binding</keyword>
<evidence type="ECO:0000313" key="5">
    <source>
        <dbReference type="EMBL" id="GIG38391.1"/>
    </source>
</evidence>
<keyword evidence="6" id="KW-1185">Reference proteome</keyword>
<dbReference type="PANTHER" id="PTHR40392:SF1">
    <property type="entry name" value="2-PHOSPHO-L-LACTATE GUANYLYLTRANSFERASE"/>
    <property type="match status" value="1"/>
</dbReference>
<dbReference type="InterPro" id="IPR029044">
    <property type="entry name" value="Nucleotide-diphossugar_trans"/>
</dbReference>
<evidence type="ECO:0000256" key="3">
    <source>
        <dbReference type="ARBA" id="ARBA00022741"/>
    </source>
</evidence>
<dbReference type="Proteomes" id="UP000614741">
    <property type="component" value="Unassembled WGS sequence"/>
</dbReference>
<evidence type="ECO:0000256" key="4">
    <source>
        <dbReference type="ARBA" id="ARBA00023134"/>
    </source>
</evidence>
<organism evidence="5 6">
    <name type="scientific">Cellulomonas phragmiteti</name>
    <dbReference type="NCBI Taxonomy" id="478780"/>
    <lineage>
        <taxon>Bacteria</taxon>
        <taxon>Bacillati</taxon>
        <taxon>Actinomycetota</taxon>
        <taxon>Actinomycetes</taxon>
        <taxon>Micrococcales</taxon>
        <taxon>Cellulomonadaceae</taxon>
        <taxon>Cellulomonas</taxon>
    </lineage>
</organism>
<keyword evidence="1" id="KW-0808">Transferase</keyword>
<dbReference type="EMBL" id="BONP01000001">
    <property type="protein sequence ID" value="GIG38391.1"/>
    <property type="molecule type" value="Genomic_DNA"/>
</dbReference>
<keyword evidence="2 5" id="KW-0548">Nucleotidyltransferase</keyword>